<dbReference type="STRING" id="889378.Spiaf_0961"/>
<dbReference type="Proteomes" id="UP000007383">
    <property type="component" value="Chromosome"/>
</dbReference>
<organism evidence="2 3">
    <name type="scientific">Spirochaeta africana (strain ATCC 700263 / DSM 8902 / Z-7692)</name>
    <dbReference type="NCBI Taxonomy" id="889378"/>
    <lineage>
        <taxon>Bacteria</taxon>
        <taxon>Pseudomonadati</taxon>
        <taxon>Spirochaetota</taxon>
        <taxon>Spirochaetia</taxon>
        <taxon>Spirochaetales</taxon>
        <taxon>Spirochaetaceae</taxon>
        <taxon>Spirochaeta</taxon>
    </lineage>
</organism>
<dbReference type="AlphaFoldDB" id="H9UHQ7"/>
<dbReference type="PATRIC" id="fig|889378.3.peg.963"/>
<dbReference type="RefSeq" id="WP_014455045.1">
    <property type="nucleotide sequence ID" value="NC_017098.1"/>
</dbReference>
<dbReference type="EMBL" id="CP003282">
    <property type="protein sequence ID" value="AFG37050.1"/>
    <property type="molecule type" value="Genomic_DNA"/>
</dbReference>
<keyword evidence="3" id="KW-1185">Reference proteome</keyword>
<evidence type="ECO:0000256" key="1">
    <source>
        <dbReference type="SAM" id="Phobius"/>
    </source>
</evidence>
<feature type="transmembrane region" description="Helical" evidence="1">
    <location>
        <begin position="40"/>
        <end position="61"/>
    </location>
</feature>
<keyword evidence="1" id="KW-0812">Transmembrane</keyword>
<reference evidence="3" key="1">
    <citation type="journal article" date="2013" name="Stand. Genomic Sci.">
        <title>Complete genome sequence of the halophilic bacterium Spirochaeta africana type strain (Z-7692(T)) from the alkaline Lake Magadi in the East African Rift.</title>
        <authorList>
            <person name="Liolos K."/>
            <person name="Abt B."/>
            <person name="Scheuner C."/>
            <person name="Teshima H."/>
            <person name="Held B."/>
            <person name="Lapidus A."/>
            <person name="Nolan M."/>
            <person name="Lucas S."/>
            <person name="Deshpande S."/>
            <person name="Cheng J.F."/>
            <person name="Tapia R."/>
            <person name="Goodwin L.A."/>
            <person name="Pitluck S."/>
            <person name="Pagani I."/>
            <person name="Ivanova N."/>
            <person name="Mavromatis K."/>
            <person name="Mikhailova N."/>
            <person name="Huntemann M."/>
            <person name="Pati A."/>
            <person name="Chen A."/>
            <person name="Palaniappan K."/>
            <person name="Land M."/>
            <person name="Rohde M."/>
            <person name="Tindall B.J."/>
            <person name="Detter J.C."/>
            <person name="Goker M."/>
            <person name="Bristow J."/>
            <person name="Eisen J.A."/>
            <person name="Markowitz V."/>
            <person name="Hugenholtz P."/>
            <person name="Woyke T."/>
            <person name="Klenk H.P."/>
            <person name="Kyrpides N.C."/>
        </authorList>
    </citation>
    <scope>NUCLEOTIDE SEQUENCE</scope>
    <source>
        <strain evidence="3">ATCC 700263 / DSM 8902 / Z-7692</strain>
    </source>
</reference>
<proteinExistence type="predicted"/>
<keyword evidence="1" id="KW-1133">Transmembrane helix</keyword>
<dbReference type="HOGENOM" id="CLU_2604287_0_0_12"/>
<gene>
    <name evidence="2" type="ordered locus">Spiaf_0961</name>
</gene>
<protein>
    <submittedName>
        <fullName evidence="2">Uncharacterized protein</fullName>
    </submittedName>
</protein>
<sequence>MRNNRSEIRAVVAVVVLLAVVTLGYTGLYLWLIARFTGLLPVRVLIVLAGAVNIVMCLVVLRQRIREIQKGEEHDLGKY</sequence>
<dbReference type="KEGG" id="sfc:Spiaf_0961"/>
<evidence type="ECO:0000313" key="2">
    <source>
        <dbReference type="EMBL" id="AFG37050.1"/>
    </source>
</evidence>
<name>H9UHQ7_SPIAZ</name>
<keyword evidence="1" id="KW-0472">Membrane</keyword>
<feature type="transmembrane region" description="Helical" evidence="1">
    <location>
        <begin position="12"/>
        <end position="34"/>
    </location>
</feature>
<accession>H9UHQ7</accession>
<evidence type="ECO:0000313" key="3">
    <source>
        <dbReference type="Proteomes" id="UP000007383"/>
    </source>
</evidence>